<dbReference type="Gene3D" id="3.10.350.10">
    <property type="entry name" value="LysM domain"/>
    <property type="match status" value="1"/>
</dbReference>
<dbReference type="EMBL" id="NMQW01000024">
    <property type="protein sequence ID" value="OXM85043.1"/>
    <property type="molecule type" value="Genomic_DNA"/>
</dbReference>
<evidence type="ECO:0000313" key="3">
    <source>
        <dbReference type="Proteomes" id="UP000215509"/>
    </source>
</evidence>
<dbReference type="OrthoDB" id="9815939at2"/>
<dbReference type="AlphaFoldDB" id="A0A229UNV9"/>
<dbReference type="RefSeq" id="WP_094016196.1">
    <property type="nucleotide sequence ID" value="NZ_NMQW01000024.1"/>
</dbReference>
<dbReference type="InterPro" id="IPR045361">
    <property type="entry name" value="CIS_tube_prot_N"/>
</dbReference>
<protein>
    <submittedName>
        <fullName evidence="2">Peptidoglycan-binding protein</fullName>
    </submittedName>
</protein>
<reference evidence="2 3" key="1">
    <citation type="submission" date="2017-07" db="EMBL/GenBank/DDBJ databases">
        <title>Genome sequencing and assembly of Paenibacillus rigui.</title>
        <authorList>
            <person name="Mayilraj S."/>
        </authorList>
    </citation>
    <scope>NUCLEOTIDE SEQUENCE [LARGE SCALE GENOMIC DNA]</scope>
    <source>
        <strain evidence="2 3">JCM 16352</strain>
    </source>
</reference>
<name>A0A229UNV9_9BACL</name>
<proteinExistence type="predicted"/>
<dbReference type="Proteomes" id="UP000215509">
    <property type="component" value="Unassembled WGS sequence"/>
</dbReference>
<evidence type="ECO:0000259" key="1">
    <source>
        <dbReference type="Pfam" id="PF19266"/>
    </source>
</evidence>
<evidence type="ECO:0000313" key="2">
    <source>
        <dbReference type="EMBL" id="OXM85043.1"/>
    </source>
</evidence>
<organism evidence="2 3">
    <name type="scientific">Paenibacillus rigui</name>
    <dbReference type="NCBI Taxonomy" id="554312"/>
    <lineage>
        <taxon>Bacteria</taxon>
        <taxon>Bacillati</taxon>
        <taxon>Bacillota</taxon>
        <taxon>Bacilli</taxon>
        <taxon>Bacillales</taxon>
        <taxon>Paenibacillaceae</taxon>
        <taxon>Paenibacillus</taxon>
    </lineage>
</organism>
<feature type="domain" description="Contractile injection system tube protein N-terminal" evidence="1">
    <location>
        <begin position="3"/>
        <end position="148"/>
    </location>
</feature>
<sequence>MALQKAMILVNKGKKAKDPEDDIEVLFNPTEYTLDTGNTYNWMKIPSLSMPIGQYAHGNGSTLSVDLFFDTYEDRTDVRDYTNRIMALMEKDSTLRRPPVCRFVWGSLDFQGVVEKVTQNFIMFLDSGIPVRAKLKVSFKSWKDPDELMKELPPSKVKTVKQRVRKQQEELWMIADQEYEDPGRWREIADANGIDNPRRMATGRKLTVPGAD</sequence>
<gene>
    <name evidence="2" type="ORF">CF651_17655</name>
</gene>
<comment type="caution">
    <text evidence="2">The sequence shown here is derived from an EMBL/GenBank/DDBJ whole genome shotgun (WGS) entry which is preliminary data.</text>
</comment>
<keyword evidence="3" id="KW-1185">Reference proteome</keyword>
<dbReference type="InterPro" id="IPR036779">
    <property type="entry name" value="LysM_dom_sf"/>
</dbReference>
<dbReference type="Pfam" id="PF19266">
    <property type="entry name" value="CIS_tube"/>
    <property type="match status" value="1"/>
</dbReference>
<accession>A0A229UNV9</accession>